<evidence type="ECO:0000256" key="4">
    <source>
        <dbReference type="ARBA" id="ARBA00022989"/>
    </source>
</evidence>
<feature type="transmembrane region" description="Helical" evidence="6">
    <location>
        <begin position="253"/>
        <end position="272"/>
    </location>
</feature>
<comment type="subcellular location">
    <subcellularLocation>
        <location evidence="1">Membrane</location>
        <topology evidence="1">Multi-pass membrane protein</topology>
    </subcellularLocation>
</comment>
<keyword evidence="3 6" id="KW-0812">Transmembrane</keyword>
<feature type="transmembrane region" description="Helical" evidence="6">
    <location>
        <begin position="218"/>
        <end position="241"/>
    </location>
</feature>
<feature type="domain" description="EamA" evidence="7">
    <location>
        <begin position="46"/>
        <end position="174"/>
    </location>
</feature>
<feature type="transmembrane region" description="Helical" evidence="6">
    <location>
        <begin position="157"/>
        <end position="176"/>
    </location>
</feature>
<dbReference type="Gene3D" id="1.10.3730.20">
    <property type="match status" value="1"/>
</dbReference>
<feature type="domain" description="EamA" evidence="7">
    <location>
        <begin position="188"/>
        <end position="324"/>
    </location>
</feature>
<accession>A0ABP8XSR3</accession>
<dbReference type="Proteomes" id="UP001500325">
    <property type="component" value="Unassembled WGS sequence"/>
</dbReference>
<evidence type="ECO:0000256" key="5">
    <source>
        <dbReference type="ARBA" id="ARBA00023136"/>
    </source>
</evidence>
<evidence type="ECO:0000256" key="1">
    <source>
        <dbReference type="ARBA" id="ARBA00004141"/>
    </source>
</evidence>
<feature type="transmembrane region" description="Helical" evidence="6">
    <location>
        <begin position="130"/>
        <end position="150"/>
    </location>
</feature>
<organism evidence="8 9">
    <name type="scientific">Pseudonocardia yuanmonensis</name>
    <dbReference type="NCBI Taxonomy" id="1095914"/>
    <lineage>
        <taxon>Bacteria</taxon>
        <taxon>Bacillati</taxon>
        <taxon>Actinomycetota</taxon>
        <taxon>Actinomycetes</taxon>
        <taxon>Pseudonocardiales</taxon>
        <taxon>Pseudonocardiaceae</taxon>
        <taxon>Pseudonocardia</taxon>
    </lineage>
</organism>
<evidence type="ECO:0000256" key="6">
    <source>
        <dbReference type="SAM" id="Phobius"/>
    </source>
</evidence>
<feature type="transmembrane region" description="Helical" evidence="6">
    <location>
        <begin position="69"/>
        <end position="91"/>
    </location>
</feature>
<dbReference type="Pfam" id="PF00892">
    <property type="entry name" value="EamA"/>
    <property type="match status" value="2"/>
</dbReference>
<proteinExistence type="inferred from homology"/>
<keyword evidence="5 6" id="KW-0472">Membrane</keyword>
<comment type="similarity">
    <text evidence="2">Belongs to the EamA transporter family.</text>
</comment>
<comment type="caution">
    <text evidence="8">The sequence shown here is derived from an EMBL/GenBank/DDBJ whole genome shotgun (WGS) entry which is preliminary data.</text>
</comment>
<dbReference type="PANTHER" id="PTHR32322">
    <property type="entry name" value="INNER MEMBRANE TRANSPORTER"/>
    <property type="match status" value="1"/>
</dbReference>
<dbReference type="InterPro" id="IPR000620">
    <property type="entry name" value="EamA_dom"/>
</dbReference>
<dbReference type="SUPFAM" id="SSF103481">
    <property type="entry name" value="Multidrug resistance efflux transporter EmrE"/>
    <property type="match status" value="2"/>
</dbReference>
<gene>
    <name evidence="8" type="primary">yedA</name>
    <name evidence="8" type="ORF">GCM10023215_64330</name>
</gene>
<evidence type="ECO:0000313" key="9">
    <source>
        <dbReference type="Proteomes" id="UP001500325"/>
    </source>
</evidence>
<feature type="transmembrane region" description="Helical" evidence="6">
    <location>
        <begin position="42"/>
        <end position="63"/>
    </location>
</feature>
<name>A0ABP8XSR3_9PSEU</name>
<evidence type="ECO:0000313" key="8">
    <source>
        <dbReference type="EMBL" id="GAA4712701.1"/>
    </source>
</evidence>
<keyword evidence="9" id="KW-1185">Reference proteome</keyword>
<evidence type="ECO:0000259" key="7">
    <source>
        <dbReference type="Pfam" id="PF00892"/>
    </source>
</evidence>
<dbReference type="InterPro" id="IPR050638">
    <property type="entry name" value="AA-Vitamin_Transporters"/>
</dbReference>
<dbReference type="EMBL" id="BAABIC010000035">
    <property type="protein sequence ID" value="GAA4712701.1"/>
    <property type="molecule type" value="Genomic_DNA"/>
</dbReference>
<keyword evidence="4 6" id="KW-1133">Transmembrane helix</keyword>
<evidence type="ECO:0000256" key="2">
    <source>
        <dbReference type="ARBA" id="ARBA00007362"/>
    </source>
</evidence>
<dbReference type="PANTHER" id="PTHR32322:SF2">
    <property type="entry name" value="EAMA DOMAIN-CONTAINING PROTEIN"/>
    <property type="match status" value="1"/>
</dbReference>
<evidence type="ECO:0000256" key="3">
    <source>
        <dbReference type="ARBA" id="ARBA00022692"/>
    </source>
</evidence>
<feature type="transmembrane region" description="Helical" evidence="6">
    <location>
        <begin position="103"/>
        <end position="124"/>
    </location>
</feature>
<protein>
    <submittedName>
        <fullName evidence="8">Drug/metabolite exporter YedA</fullName>
    </submittedName>
</protein>
<feature type="transmembrane region" description="Helical" evidence="6">
    <location>
        <begin position="307"/>
        <end position="324"/>
    </location>
</feature>
<feature type="transmembrane region" description="Helical" evidence="6">
    <location>
        <begin position="284"/>
        <end position="301"/>
    </location>
</feature>
<sequence>MPTFVPGGGVTADTGRRIGPALADMAAWGNVNDRPSGARTAWVALFHVYLLWGSIYLLNRLLITHVTPLLAGGFRFLSAGVALGLMVLVVSGPRGLRMSRPQLLTTMLSGLLLPAWGNGLVAVAQTQIPSGLAALLLAVVPLYIAVLRTIFGDRPSAATLVGVLVGLVGLGVLVLAGPGSGGTAGSAWWGPWLVVLAGLGWASGTYATTRLPVPPNPFALATAQMVTGGLIMVAVGVATGGRVDLGALSAGTWWVWVAAALATLGGFSAYAIALRGLPVSTVATYAYVNPVIAVLLGVLLVDERFTALQGLGGVIVLVAVVLVVRAERRPAGDPDELAAEPLPDRPPAR</sequence>
<feature type="transmembrane region" description="Helical" evidence="6">
    <location>
        <begin position="188"/>
        <end position="206"/>
    </location>
</feature>
<reference evidence="9" key="1">
    <citation type="journal article" date="2019" name="Int. J. Syst. Evol. Microbiol.">
        <title>The Global Catalogue of Microorganisms (GCM) 10K type strain sequencing project: providing services to taxonomists for standard genome sequencing and annotation.</title>
        <authorList>
            <consortium name="The Broad Institute Genomics Platform"/>
            <consortium name="The Broad Institute Genome Sequencing Center for Infectious Disease"/>
            <person name="Wu L."/>
            <person name="Ma J."/>
        </authorList>
    </citation>
    <scope>NUCLEOTIDE SEQUENCE [LARGE SCALE GENOMIC DNA]</scope>
    <source>
        <strain evidence="9">JCM 18055</strain>
    </source>
</reference>
<dbReference type="InterPro" id="IPR037185">
    <property type="entry name" value="EmrE-like"/>
</dbReference>